<evidence type="ECO:0000256" key="3">
    <source>
        <dbReference type="ARBA" id="ARBA00022771"/>
    </source>
</evidence>
<comment type="subcellular location">
    <subcellularLocation>
        <location evidence="1">Nucleus</location>
    </subcellularLocation>
</comment>
<dbReference type="GO" id="GO:0005634">
    <property type="term" value="C:nucleus"/>
    <property type="evidence" value="ECO:0007669"/>
    <property type="project" value="UniProtKB-SubCell"/>
</dbReference>
<dbReference type="PANTHER" id="PTHR46481:SF10">
    <property type="entry name" value="ZINC FINGER BED DOMAIN-CONTAINING PROTEIN 39"/>
    <property type="match status" value="1"/>
</dbReference>
<evidence type="ECO:0000256" key="8">
    <source>
        <dbReference type="SAM" id="MobiDB-lite"/>
    </source>
</evidence>
<keyword evidence="6" id="KW-0804">Transcription</keyword>
<sequence length="220" mass="24752">MAEESDSGSIDQCSPSTSGGELNVSYSSLVCLEDSQGDSDTTKVCVDYKEFFDLPDCRPQSKSKCKARCKLCRKLYKYNLTTKGNLLKHLQTAHKQKLKAHKQKRAEELAKPGLPSNQCVLNKDGSVKKVVKEPFRNQDKIVTSIVKNLCGKGGLPIWTVEQEWFRDFMKLVEPRFESVSRVGVNSKLEEIYARERSKLLAEIKASPHPPVNKPTVTVDF</sequence>
<keyword evidence="7" id="KW-0539">Nucleus</keyword>
<keyword evidence="3" id="KW-0863">Zinc-finger</keyword>
<feature type="region of interest" description="Disordered" evidence="8">
    <location>
        <begin position="1"/>
        <end position="21"/>
    </location>
</feature>
<keyword evidence="5" id="KW-0805">Transcription regulation</keyword>
<evidence type="ECO:0000256" key="5">
    <source>
        <dbReference type="ARBA" id="ARBA00023015"/>
    </source>
</evidence>
<dbReference type="GO" id="GO:0003677">
    <property type="term" value="F:DNA binding"/>
    <property type="evidence" value="ECO:0007669"/>
    <property type="project" value="InterPro"/>
</dbReference>
<keyword evidence="4" id="KW-0862">Zinc</keyword>
<evidence type="ECO:0000259" key="9">
    <source>
        <dbReference type="Pfam" id="PF02892"/>
    </source>
</evidence>
<name>A0A1X7SJV0_AMPQE</name>
<dbReference type="InterPro" id="IPR052035">
    <property type="entry name" value="ZnF_BED_domain_contain"/>
</dbReference>
<dbReference type="InParanoid" id="A0A1X7SJV0"/>
<evidence type="ECO:0000256" key="4">
    <source>
        <dbReference type="ARBA" id="ARBA00022833"/>
    </source>
</evidence>
<feature type="domain" description="BED-type" evidence="9">
    <location>
        <begin position="62"/>
        <end position="95"/>
    </location>
</feature>
<evidence type="ECO:0000313" key="10">
    <source>
        <dbReference type="EnsemblMetazoa" id="Aqu2.1.02391_001"/>
    </source>
</evidence>
<feature type="compositionally biased region" description="Polar residues" evidence="8">
    <location>
        <begin position="7"/>
        <end position="21"/>
    </location>
</feature>
<evidence type="ECO:0000256" key="2">
    <source>
        <dbReference type="ARBA" id="ARBA00022723"/>
    </source>
</evidence>
<proteinExistence type="predicted"/>
<dbReference type="EnsemblMetazoa" id="Aqu2.1.02391_001">
    <property type="protein sequence ID" value="Aqu2.1.02391_001"/>
    <property type="gene ID" value="Aqu2.1.02391"/>
</dbReference>
<protein>
    <recommendedName>
        <fullName evidence="9">BED-type domain-containing protein</fullName>
    </recommendedName>
</protein>
<dbReference type="GO" id="GO:0008270">
    <property type="term" value="F:zinc ion binding"/>
    <property type="evidence" value="ECO:0007669"/>
    <property type="project" value="UniProtKB-KW"/>
</dbReference>
<evidence type="ECO:0000256" key="6">
    <source>
        <dbReference type="ARBA" id="ARBA00023163"/>
    </source>
</evidence>
<dbReference type="AlphaFoldDB" id="A0A1X7SJV0"/>
<accession>A0A1X7SJV0</accession>
<dbReference type="InterPro" id="IPR003656">
    <property type="entry name" value="Znf_BED"/>
</dbReference>
<dbReference type="PANTHER" id="PTHR46481">
    <property type="entry name" value="ZINC FINGER BED DOMAIN-CONTAINING PROTEIN 4"/>
    <property type="match status" value="1"/>
</dbReference>
<organism evidence="10">
    <name type="scientific">Amphimedon queenslandica</name>
    <name type="common">Sponge</name>
    <dbReference type="NCBI Taxonomy" id="400682"/>
    <lineage>
        <taxon>Eukaryota</taxon>
        <taxon>Metazoa</taxon>
        <taxon>Porifera</taxon>
        <taxon>Demospongiae</taxon>
        <taxon>Heteroscleromorpha</taxon>
        <taxon>Haplosclerida</taxon>
        <taxon>Niphatidae</taxon>
        <taxon>Amphimedon</taxon>
    </lineage>
</organism>
<reference evidence="10" key="1">
    <citation type="submission" date="2017-05" db="UniProtKB">
        <authorList>
            <consortium name="EnsemblMetazoa"/>
        </authorList>
    </citation>
    <scope>IDENTIFICATION</scope>
</reference>
<dbReference type="OrthoDB" id="4951847at2759"/>
<evidence type="ECO:0000256" key="1">
    <source>
        <dbReference type="ARBA" id="ARBA00004123"/>
    </source>
</evidence>
<evidence type="ECO:0000256" key="7">
    <source>
        <dbReference type="ARBA" id="ARBA00023242"/>
    </source>
</evidence>
<dbReference type="Pfam" id="PF02892">
    <property type="entry name" value="zf-BED"/>
    <property type="match status" value="1"/>
</dbReference>
<keyword evidence="2" id="KW-0479">Metal-binding</keyword>